<reference evidence="2" key="1">
    <citation type="submission" date="2015-04" db="UniProtKB">
        <authorList>
            <consortium name="EnsemblPlants"/>
        </authorList>
    </citation>
    <scope>IDENTIFICATION</scope>
    <source>
        <strain evidence="2">SL10</strain>
    </source>
</reference>
<reference evidence="2" key="2">
    <citation type="submission" date="2018-04" db="EMBL/GenBank/DDBJ databases">
        <title>OnivRS2 (Oryza nivara Reference Sequence Version 2).</title>
        <authorList>
            <person name="Zhang J."/>
            <person name="Kudrna D."/>
            <person name="Lee S."/>
            <person name="Talag J."/>
            <person name="Rajasekar S."/>
            <person name="Welchert J."/>
            <person name="Hsing Y.-I."/>
            <person name="Wing R.A."/>
        </authorList>
    </citation>
    <scope>NUCLEOTIDE SEQUENCE [LARGE SCALE GENOMIC DNA]</scope>
    <source>
        <strain evidence="2">SL10</strain>
    </source>
</reference>
<dbReference type="AlphaFoldDB" id="A0A0E0H6B0"/>
<evidence type="ECO:0000313" key="2">
    <source>
        <dbReference type="EnsemblPlants" id="ONIVA04G25120.1"/>
    </source>
</evidence>
<accession>A0A0E0H6B0</accession>
<evidence type="ECO:0000256" key="1">
    <source>
        <dbReference type="SAM" id="MobiDB-lite"/>
    </source>
</evidence>
<dbReference type="Proteomes" id="UP000006591">
    <property type="component" value="Chromosome 4"/>
</dbReference>
<dbReference type="EnsemblPlants" id="ONIVA04G25120.1">
    <property type="protein sequence ID" value="ONIVA04G25120.1"/>
    <property type="gene ID" value="ONIVA04G25120"/>
</dbReference>
<keyword evidence="3" id="KW-1185">Reference proteome</keyword>
<organism evidence="2">
    <name type="scientific">Oryza nivara</name>
    <name type="common">Indian wild rice</name>
    <name type="synonym">Oryza sativa f. spontanea</name>
    <dbReference type="NCBI Taxonomy" id="4536"/>
    <lineage>
        <taxon>Eukaryota</taxon>
        <taxon>Viridiplantae</taxon>
        <taxon>Streptophyta</taxon>
        <taxon>Embryophyta</taxon>
        <taxon>Tracheophyta</taxon>
        <taxon>Spermatophyta</taxon>
        <taxon>Magnoliopsida</taxon>
        <taxon>Liliopsida</taxon>
        <taxon>Poales</taxon>
        <taxon>Poaceae</taxon>
        <taxon>BOP clade</taxon>
        <taxon>Oryzoideae</taxon>
        <taxon>Oryzeae</taxon>
        <taxon>Oryzinae</taxon>
        <taxon>Oryza</taxon>
    </lineage>
</organism>
<dbReference type="HOGENOM" id="CLU_1087344_0_0_1"/>
<dbReference type="Gramene" id="ONIVA04G25120.1">
    <property type="protein sequence ID" value="ONIVA04G25120.1"/>
    <property type="gene ID" value="ONIVA04G25120"/>
</dbReference>
<name>A0A0E0H6B0_ORYNI</name>
<proteinExistence type="predicted"/>
<protein>
    <submittedName>
        <fullName evidence="2">Uncharacterized protein</fullName>
    </submittedName>
</protein>
<sequence>MSAANSANVSFQVTATYELEYRWDTREIKPLVMFYLILERVFQVEGFNRDKDVIQASWTPFMRLEGGRSDEAPPPASTRGRGRRSAGEYGAAAASARALCAWEGEAAVVGARARARAAGAAARGVAAEPAATEEQGGVDANFRSVGQSARVGLSQLGLNNLLGRKIHGPWHADFVKERRHDLTRSWFRAPSGWSYRDRTRVAPPTTWTRVRVESTEGEGKRSFAFSNRLVKSLRLLKLGIQMVLVDFTIGLVRFGA</sequence>
<feature type="region of interest" description="Disordered" evidence="1">
    <location>
        <begin position="64"/>
        <end position="85"/>
    </location>
</feature>
<evidence type="ECO:0000313" key="3">
    <source>
        <dbReference type="Proteomes" id="UP000006591"/>
    </source>
</evidence>